<name>A0A318LQ78_9PSEU</name>
<sequence length="193" mass="21197">MSFAAPPASAAWSHEGARSGFEVAYFEPGAEGYHLRGCTTAVEHDVPWIVGYDIAVDRTWTTRRAVVTARWATGTRTTVLEADGEGHWWVDGAEAGDLDGCLDVDLESSAMTNTLPVHRLALPPGRRASAPAAYVRAEDLTVERLEQDYEHLVDNGRRQRYDYSARAFEFTCTLVYDESGLVLSYPGIAARTA</sequence>
<reference evidence="1 2" key="1">
    <citation type="submission" date="2016-07" db="EMBL/GenBank/DDBJ databases">
        <title>Draft genome sequence of Prauserella sp. YIM 121212, isolated from alkaline soil.</title>
        <authorList>
            <person name="Ruckert C."/>
            <person name="Albersmeier A."/>
            <person name="Jiang C.-L."/>
            <person name="Jiang Y."/>
            <person name="Kalinowski J."/>
            <person name="Schneider O."/>
            <person name="Winkler A."/>
            <person name="Zotchev S.B."/>
        </authorList>
    </citation>
    <scope>NUCLEOTIDE SEQUENCE [LARGE SCALE GENOMIC DNA]</scope>
    <source>
        <strain evidence="1 2">YIM 121212</strain>
    </source>
</reference>
<dbReference type="OrthoDB" id="7347529at2"/>
<keyword evidence="2" id="KW-1185">Reference proteome</keyword>
<dbReference type="Proteomes" id="UP000247892">
    <property type="component" value="Unassembled WGS sequence"/>
</dbReference>
<evidence type="ECO:0000313" key="2">
    <source>
        <dbReference type="Proteomes" id="UP000247892"/>
    </source>
</evidence>
<dbReference type="EMBL" id="MASU01000007">
    <property type="protein sequence ID" value="PXY30554.1"/>
    <property type="molecule type" value="Genomic_DNA"/>
</dbReference>
<gene>
    <name evidence="1" type="ORF">BA062_18530</name>
</gene>
<evidence type="ECO:0000313" key="1">
    <source>
        <dbReference type="EMBL" id="PXY30554.1"/>
    </source>
</evidence>
<protein>
    <recommendedName>
        <fullName evidence="3">Glycolipid-binding family protein</fullName>
    </recommendedName>
</protein>
<organism evidence="1 2">
    <name type="scientific">Prauserella flavalba</name>
    <dbReference type="NCBI Taxonomy" id="1477506"/>
    <lineage>
        <taxon>Bacteria</taxon>
        <taxon>Bacillati</taxon>
        <taxon>Actinomycetota</taxon>
        <taxon>Actinomycetes</taxon>
        <taxon>Pseudonocardiales</taxon>
        <taxon>Pseudonocardiaceae</taxon>
        <taxon>Prauserella</taxon>
    </lineage>
</organism>
<dbReference type="SUPFAM" id="SSF159275">
    <property type="entry name" value="PA1994-like"/>
    <property type="match status" value="1"/>
</dbReference>
<proteinExistence type="predicted"/>
<dbReference type="AlphaFoldDB" id="A0A318LQ78"/>
<dbReference type="InterPro" id="IPR009467">
    <property type="entry name" value="Glycolipid-bd_prot_put"/>
</dbReference>
<dbReference type="Pfam" id="PF06475">
    <property type="entry name" value="Glycolipid_bind"/>
    <property type="match status" value="1"/>
</dbReference>
<dbReference type="RefSeq" id="WP_110338496.1">
    <property type="nucleotide sequence ID" value="NZ_JBHVKT010000084.1"/>
</dbReference>
<evidence type="ECO:0008006" key="3">
    <source>
        <dbReference type="Google" id="ProtNLM"/>
    </source>
</evidence>
<comment type="caution">
    <text evidence="1">The sequence shown here is derived from an EMBL/GenBank/DDBJ whole genome shotgun (WGS) entry which is preliminary data.</text>
</comment>
<accession>A0A318LQ78</accession>